<evidence type="ECO:0000313" key="6">
    <source>
        <dbReference type="EMBL" id="GIL41466.1"/>
    </source>
</evidence>
<dbReference type="Pfam" id="PF18130">
    <property type="entry name" value="ATPgrasp_N"/>
    <property type="match status" value="1"/>
</dbReference>
<dbReference type="EMBL" id="BOPV01000001">
    <property type="protein sequence ID" value="GIL41466.1"/>
    <property type="molecule type" value="Genomic_DNA"/>
</dbReference>
<dbReference type="Proteomes" id="UP000681075">
    <property type="component" value="Unassembled WGS sequence"/>
</dbReference>
<feature type="domain" description="ATP-grasp" evidence="5">
    <location>
        <begin position="112"/>
        <end position="309"/>
    </location>
</feature>
<dbReference type="InterPro" id="IPR040570">
    <property type="entry name" value="LAL_C2"/>
</dbReference>
<dbReference type="Pfam" id="PF18603">
    <property type="entry name" value="LAL_C2"/>
    <property type="match status" value="1"/>
</dbReference>
<proteinExistence type="predicted"/>
<dbReference type="Gene3D" id="3.30.1490.20">
    <property type="entry name" value="ATP-grasp fold, A domain"/>
    <property type="match status" value="1"/>
</dbReference>
<dbReference type="RefSeq" id="WP_420244952.1">
    <property type="nucleotide sequence ID" value="NZ_BOPV01000001.1"/>
</dbReference>
<dbReference type="InterPro" id="IPR011761">
    <property type="entry name" value="ATP-grasp"/>
</dbReference>
<dbReference type="InterPro" id="IPR013815">
    <property type="entry name" value="ATP_grasp_subdomain_1"/>
</dbReference>
<dbReference type="InterPro" id="IPR041472">
    <property type="entry name" value="BL00235/CARNS1_N"/>
</dbReference>
<protein>
    <recommendedName>
        <fullName evidence="5">ATP-grasp domain-containing protein</fullName>
    </recommendedName>
</protein>
<dbReference type="Gene3D" id="3.30.470.20">
    <property type="entry name" value="ATP-grasp fold, B domain"/>
    <property type="match status" value="1"/>
</dbReference>
<organism evidence="6 7">
    <name type="scientific">Roseiterribacter gracilis</name>
    <dbReference type="NCBI Taxonomy" id="2812848"/>
    <lineage>
        <taxon>Bacteria</taxon>
        <taxon>Pseudomonadati</taxon>
        <taxon>Pseudomonadota</taxon>
        <taxon>Alphaproteobacteria</taxon>
        <taxon>Rhodospirillales</taxon>
        <taxon>Roseiterribacteraceae</taxon>
        <taxon>Roseiterribacter</taxon>
    </lineage>
</organism>
<evidence type="ECO:0000256" key="1">
    <source>
        <dbReference type="ARBA" id="ARBA00022598"/>
    </source>
</evidence>
<evidence type="ECO:0000256" key="2">
    <source>
        <dbReference type="ARBA" id="ARBA00022741"/>
    </source>
</evidence>
<reference evidence="6" key="1">
    <citation type="submission" date="2021-02" db="EMBL/GenBank/DDBJ databases">
        <title>Genome sequence of Rhodospirillales sp. strain TMPK1 isolated from soil.</title>
        <authorList>
            <person name="Nakai R."/>
            <person name="Kusada H."/>
            <person name="Tamaki H."/>
        </authorList>
    </citation>
    <scope>NUCLEOTIDE SEQUENCE</scope>
    <source>
        <strain evidence="6">TMPK1</strain>
    </source>
</reference>
<accession>A0A8S8XK12</accession>
<dbReference type="SUPFAM" id="SSF56059">
    <property type="entry name" value="Glutathione synthetase ATP-binding domain-like"/>
    <property type="match status" value="1"/>
</dbReference>
<dbReference type="AlphaFoldDB" id="A0A8S8XK12"/>
<keyword evidence="1" id="KW-0436">Ligase</keyword>
<evidence type="ECO:0000313" key="7">
    <source>
        <dbReference type="Proteomes" id="UP000681075"/>
    </source>
</evidence>
<dbReference type="PROSITE" id="PS50975">
    <property type="entry name" value="ATP_GRASP"/>
    <property type="match status" value="1"/>
</dbReference>
<dbReference type="Gene3D" id="3.40.50.20">
    <property type="match status" value="1"/>
</dbReference>
<keyword evidence="2 4" id="KW-0547">Nucleotide-binding</keyword>
<dbReference type="GO" id="GO:0046872">
    <property type="term" value="F:metal ion binding"/>
    <property type="evidence" value="ECO:0007669"/>
    <property type="project" value="InterPro"/>
</dbReference>
<dbReference type="InterPro" id="IPR052032">
    <property type="entry name" value="ATP-dep_AA_Ligase"/>
</dbReference>
<comment type="caution">
    <text evidence="6">The sequence shown here is derived from an EMBL/GenBank/DDBJ whole genome shotgun (WGS) entry which is preliminary data.</text>
</comment>
<dbReference type="InterPro" id="IPR003806">
    <property type="entry name" value="ATP-grasp_PylC-type"/>
</dbReference>
<dbReference type="PANTHER" id="PTHR43585">
    <property type="entry name" value="FUMIPYRROLE BIOSYNTHESIS PROTEIN C"/>
    <property type="match status" value="1"/>
</dbReference>
<dbReference type="Pfam" id="PF02655">
    <property type="entry name" value="ATP-grasp_3"/>
    <property type="match status" value="1"/>
</dbReference>
<keyword evidence="7" id="KW-1185">Reference proteome</keyword>
<keyword evidence="3 4" id="KW-0067">ATP-binding</keyword>
<name>A0A8S8XK12_9PROT</name>
<evidence type="ECO:0000259" key="5">
    <source>
        <dbReference type="PROSITE" id="PS50975"/>
    </source>
</evidence>
<evidence type="ECO:0000256" key="4">
    <source>
        <dbReference type="PROSITE-ProRule" id="PRU00409"/>
    </source>
</evidence>
<dbReference type="GO" id="GO:0005524">
    <property type="term" value="F:ATP binding"/>
    <property type="evidence" value="ECO:0007669"/>
    <property type="project" value="UniProtKB-UniRule"/>
</dbReference>
<dbReference type="GO" id="GO:0016874">
    <property type="term" value="F:ligase activity"/>
    <property type="evidence" value="ECO:0007669"/>
    <property type="project" value="UniProtKB-KW"/>
</dbReference>
<evidence type="ECO:0000256" key="3">
    <source>
        <dbReference type="ARBA" id="ARBA00022840"/>
    </source>
</evidence>
<dbReference type="PANTHER" id="PTHR43585:SF2">
    <property type="entry name" value="ATP-GRASP ENZYME FSQD"/>
    <property type="match status" value="1"/>
</dbReference>
<gene>
    <name evidence="6" type="ORF">TMPK1_37030</name>
</gene>
<sequence length="405" mass="43286">MTVLWAIGAGMESAPGLRRAKALGFTTIAADGNPDAPGFADVDHRVVMSTYDATGMAQAALDWQRTHTKKIDGVIAMSTDVPVTVATVIEALGLPGISVASAKLAADKLAMKDALSAHGVRVPWYAPVASVDELRDIVRRKGDDLVLKPVDGRGARGVLRLIGAQDLDDCWTRSMSVSPSKRLMVERFIPGPQISTEGMLFVDGAEVPGFIDRNYSDAQRFLPFVIEDGGEQPSVLAEASRDAVRKITVDAAYALGARTGTVKGDIVLGPDGATVIEVALRLSGGWMSSDQIRLGTGVDFLDAALLQAVGRPPSRDALRATREDGVAIRYFFPPTGRVRAIEGVEQFRAEPWVHRLEIAIAPGETIQATTDHTKRAGLVITTGADRAEAVARAEQVVRDVRFILD</sequence>